<feature type="repeat" description="ANK" evidence="3">
    <location>
        <begin position="81"/>
        <end position="113"/>
    </location>
</feature>
<keyword evidence="6" id="KW-1185">Reference proteome</keyword>
<evidence type="ECO:0000256" key="1">
    <source>
        <dbReference type="ARBA" id="ARBA00022737"/>
    </source>
</evidence>
<dbReference type="EMBL" id="BGZK01000001">
    <property type="protein sequence ID" value="GBO98313.1"/>
    <property type="molecule type" value="Genomic_DNA"/>
</dbReference>
<dbReference type="Pfam" id="PF12796">
    <property type="entry name" value="Ank_2"/>
    <property type="match status" value="1"/>
</dbReference>
<name>A0A4C1S7R0_EUMVA</name>
<sequence>MTDAPRRRNSPSSKSEEPKEPSFLELNKERRNREWRRLIRDVVLQRGQIPLLLAVEAGNQSMVRELLSAQTAEQLKAGTPAGDTALHLAARRRDVDMARILVDYGAPVDATNGAGQTALHIAAAEGDEPLVKYFYGVRANAAIADNEATSRVVYHIRVSLLIYLGQASAYGPLGVFEYNHTTVIHGTVEEQRTENRTLVYSDLNVKHVTLVTPAGFKTCVVMALNMALMILTYYSGTSCRLRASQIRLRGI</sequence>
<accession>A0A4C1S7R0</accession>
<evidence type="ECO:0000256" key="2">
    <source>
        <dbReference type="ARBA" id="ARBA00023043"/>
    </source>
</evidence>
<dbReference type="OrthoDB" id="7453094at2759"/>
<reference evidence="5 6" key="1">
    <citation type="journal article" date="2019" name="Commun. Biol.">
        <title>The bagworm genome reveals a unique fibroin gene that provides high tensile strength.</title>
        <authorList>
            <person name="Kono N."/>
            <person name="Nakamura H."/>
            <person name="Ohtoshi R."/>
            <person name="Tomita M."/>
            <person name="Numata K."/>
            <person name="Arakawa K."/>
        </authorList>
    </citation>
    <scope>NUCLEOTIDE SEQUENCE [LARGE SCALE GENOMIC DNA]</scope>
</reference>
<dbReference type="InterPro" id="IPR002110">
    <property type="entry name" value="Ankyrin_rpt"/>
</dbReference>
<feature type="region of interest" description="Disordered" evidence="4">
    <location>
        <begin position="1"/>
        <end position="22"/>
    </location>
</feature>
<comment type="caution">
    <text evidence="5">The sequence shown here is derived from an EMBL/GenBank/DDBJ whole genome shotgun (WGS) entry which is preliminary data.</text>
</comment>
<feature type="repeat" description="ANK" evidence="3">
    <location>
        <begin position="114"/>
        <end position="146"/>
    </location>
</feature>
<evidence type="ECO:0000313" key="6">
    <source>
        <dbReference type="Proteomes" id="UP000299102"/>
    </source>
</evidence>
<evidence type="ECO:0000256" key="3">
    <source>
        <dbReference type="PROSITE-ProRule" id="PRU00023"/>
    </source>
</evidence>
<keyword evidence="1" id="KW-0677">Repeat</keyword>
<dbReference type="AlphaFoldDB" id="A0A4C1S7R0"/>
<dbReference type="PROSITE" id="PS50297">
    <property type="entry name" value="ANK_REP_REGION"/>
    <property type="match status" value="2"/>
</dbReference>
<dbReference type="PROSITE" id="PS50088">
    <property type="entry name" value="ANK_REPEAT"/>
    <property type="match status" value="2"/>
</dbReference>
<proteinExistence type="predicted"/>
<organism evidence="5 6">
    <name type="scientific">Eumeta variegata</name>
    <name type="common">Bagworm moth</name>
    <name type="synonym">Eumeta japonica</name>
    <dbReference type="NCBI Taxonomy" id="151549"/>
    <lineage>
        <taxon>Eukaryota</taxon>
        <taxon>Metazoa</taxon>
        <taxon>Ecdysozoa</taxon>
        <taxon>Arthropoda</taxon>
        <taxon>Hexapoda</taxon>
        <taxon>Insecta</taxon>
        <taxon>Pterygota</taxon>
        <taxon>Neoptera</taxon>
        <taxon>Endopterygota</taxon>
        <taxon>Lepidoptera</taxon>
        <taxon>Glossata</taxon>
        <taxon>Ditrysia</taxon>
        <taxon>Tineoidea</taxon>
        <taxon>Psychidae</taxon>
        <taxon>Oiketicinae</taxon>
        <taxon>Eumeta</taxon>
    </lineage>
</organism>
<dbReference type="PANTHER" id="PTHR24171:SF9">
    <property type="entry name" value="ANKYRIN REPEAT DOMAIN-CONTAINING PROTEIN 39"/>
    <property type="match status" value="1"/>
</dbReference>
<dbReference type="Proteomes" id="UP000299102">
    <property type="component" value="Unassembled WGS sequence"/>
</dbReference>
<protein>
    <submittedName>
        <fullName evidence="5">Ankyrin-1</fullName>
    </submittedName>
</protein>
<dbReference type="SUPFAM" id="SSF48403">
    <property type="entry name" value="Ankyrin repeat"/>
    <property type="match status" value="1"/>
</dbReference>
<dbReference type="STRING" id="151549.A0A4C1S7R0"/>
<gene>
    <name evidence="5" type="primary">ANK1</name>
    <name evidence="5" type="ORF">EVAR_11_1</name>
</gene>
<dbReference type="PANTHER" id="PTHR24171">
    <property type="entry name" value="ANKYRIN REPEAT DOMAIN-CONTAINING PROTEIN 39-RELATED"/>
    <property type="match status" value="1"/>
</dbReference>
<dbReference type="SMART" id="SM00248">
    <property type="entry name" value="ANK"/>
    <property type="match status" value="3"/>
</dbReference>
<evidence type="ECO:0000313" key="5">
    <source>
        <dbReference type="EMBL" id="GBO98313.1"/>
    </source>
</evidence>
<keyword evidence="2 3" id="KW-0040">ANK repeat</keyword>
<dbReference type="InterPro" id="IPR036770">
    <property type="entry name" value="Ankyrin_rpt-contain_sf"/>
</dbReference>
<evidence type="ECO:0000256" key="4">
    <source>
        <dbReference type="SAM" id="MobiDB-lite"/>
    </source>
</evidence>
<dbReference type="Gene3D" id="1.25.40.20">
    <property type="entry name" value="Ankyrin repeat-containing domain"/>
    <property type="match status" value="1"/>
</dbReference>